<dbReference type="Proteomes" id="UP000823935">
    <property type="component" value="Unassembled WGS sequence"/>
</dbReference>
<evidence type="ECO:0000313" key="9">
    <source>
        <dbReference type="EMBL" id="HIS31573.1"/>
    </source>
</evidence>
<name>A0A9D1ETC3_9FIRM</name>
<reference evidence="9" key="2">
    <citation type="journal article" date="2021" name="PeerJ">
        <title>Extensive microbial diversity within the chicken gut microbiome revealed by metagenomics and culture.</title>
        <authorList>
            <person name="Gilroy R."/>
            <person name="Ravi A."/>
            <person name="Getino M."/>
            <person name="Pursley I."/>
            <person name="Horton D.L."/>
            <person name="Alikhan N.F."/>
            <person name="Baker D."/>
            <person name="Gharbi K."/>
            <person name="Hall N."/>
            <person name="Watson M."/>
            <person name="Adriaenssens E.M."/>
            <person name="Foster-Nyarko E."/>
            <person name="Jarju S."/>
            <person name="Secka A."/>
            <person name="Antonio M."/>
            <person name="Oren A."/>
            <person name="Chaudhuri R.R."/>
            <person name="La Ragione R."/>
            <person name="Hildebrand F."/>
            <person name="Pallen M.J."/>
        </authorList>
    </citation>
    <scope>NUCLEOTIDE SEQUENCE</scope>
    <source>
        <strain evidence="9">CHK190-19873</strain>
    </source>
</reference>
<comment type="caution">
    <text evidence="9">The sequence shown here is derived from an EMBL/GenBank/DDBJ whole genome shotgun (WGS) entry which is preliminary data.</text>
</comment>
<dbReference type="InterPro" id="IPR050297">
    <property type="entry name" value="LipidA_mod_glycosyltrf_83"/>
</dbReference>
<evidence type="ECO:0000256" key="6">
    <source>
        <dbReference type="ARBA" id="ARBA00022989"/>
    </source>
</evidence>
<evidence type="ECO:0000256" key="7">
    <source>
        <dbReference type="ARBA" id="ARBA00023136"/>
    </source>
</evidence>
<keyword evidence="7 8" id="KW-0472">Membrane</keyword>
<dbReference type="PANTHER" id="PTHR33908:SF11">
    <property type="entry name" value="MEMBRANE PROTEIN"/>
    <property type="match status" value="1"/>
</dbReference>
<feature type="transmembrane region" description="Helical" evidence="8">
    <location>
        <begin position="12"/>
        <end position="29"/>
    </location>
</feature>
<keyword evidence="3" id="KW-0328">Glycosyltransferase</keyword>
<dbReference type="InterPro" id="IPR018674">
    <property type="entry name" value="DUF2142_membrane"/>
</dbReference>
<evidence type="ECO:0000256" key="4">
    <source>
        <dbReference type="ARBA" id="ARBA00022679"/>
    </source>
</evidence>
<feature type="transmembrane region" description="Helical" evidence="8">
    <location>
        <begin position="331"/>
        <end position="351"/>
    </location>
</feature>
<keyword evidence="6 8" id="KW-1133">Transmembrane helix</keyword>
<keyword evidence="5 8" id="KW-0812">Transmembrane</keyword>
<dbReference type="AlphaFoldDB" id="A0A9D1ETC3"/>
<dbReference type="GO" id="GO:0005886">
    <property type="term" value="C:plasma membrane"/>
    <property type="evidence" value="ECO:0007669"/>
    <property type="project" value="UniProtKB-SubCell"/>
</dbReference>
<feature type="transmembrane region" description="Helical" evidence="8">
    <location>
        <begin position="99"/>
        <end position="119"/>
    </location>
</feature>
<gene>
    <name evidence="9" type="ORF">IAB44_08535</name>
</gene>
<reference evidence="9" key="1">
    <citation type="submission" date="2020-10" db="EMBL/GenBank/DDBJ databases">
        <authorList>
            <person name="Gilroy R."/>
        </authorList>
    </citation>
    <scope>NUCLEOTIDE SEQUENCE</scope>
    <source>
        <strain evidence="9">CHK190-19873</strain>
    </source>
</reference>
<evidence type="ECO:0000256" key="3">
    <source>
        <dbReference type="ARBA" id="ARBA00022676"/>
    </source>
</evidence>
<feature type="transmembrane region" description="Helical" evidence="8">
    <location>
        <begin position="226"/>
        <end position="246"/>
    </location>
</feature>
<feature type="transmembrane region" description="Helical" evidence="8">
    <location>
        <begin position="131"/>
        <end position="151"/>
    </location>
</feature>
<dbReference type="PANTHER" id="PTHR33908">
    <property type="entry name" value="MANNOSYLTRANSFERASE YKCB-RELATED"/>
    <property type="match status" value="1"/>
</dbReference>
<keyword evidence="2" id="KW-1003">Cell membrane</keyword>
<evidence type="ECO:0000256" key="5">
    <source>
        <dbReference type="ARBA" id="ARBA00022692"/>
    </source>
</evidence>
<accession>A0A9D1ETC3</accession>
<dbReference type="GO" id="GO:0016763">
    <property type="term" value="F:pentosyltransferase activity"/>
    <property type="evidence" value="ECO:0007669"/>
    <property type="project" value="TreeGrafter"/>
</dbReference>
<sequence>MRYFKKKENQRELLFLGAIFLYLFLWAVIQPYNVSPDEYMRYDIVEYLVKYGKLPHGGDPEIRNATWGISYAFNPILAYMFMAVFVRITMFFTDNFNTLLMAARIANVLLGTATAFFVLRISKRLFVTEARLLFVSLVCLLPGAVFLFSYVNSDGLALFSTAWIVYAWTRTLDEGWTWKNCVLLAAGISVCGLSYYNAYGFALCSMFFFAATSLMSREKRWDWKFFFSRGFAMAGIVFALIGWWFIRNYVIYDGDFLGQRTSNWYMEMYAIEPYKPSVRPTFQELKKTILDMYLYVAKNYPHNWILTVACSFVGEFGYMDIHMPYWLSKTYFALFGGGLLSAVLHWKRLLYFRTRIKIKTKTSLAGEQAAVRLLIFGQHWDRRGLFQISMAVAMVIPFALLTWYSYASDYQAQGRYLMPMLLPFMYFITRGYEYLAERFVKRETARRWIYRGGAALFAVFSLGTYLFVYLPVYIGWE</sequence>
<evidence type="ECO:0000256" key="8">
    <source>
        <dbReference type="SAM" id="Phobius"/>
    </source>
</evidence>
<organism evidence="9 10">
    <name type="scientific">Candidatus Limivivens intestinipullorum</name>
    <dbReference type="NCBI Taxonomy" id="2840858"/>
    <lineage>
        <taxon>Bacteria</taxon>
        <taxon>Bacillati</taxon>
        <taxon>Bacillota</taxon>
        <taxon>Clostridia</taxon>
        <taxon>Lachnospirales</taxon>
        <taxon>Lachnospiraceae</taxon>
        <taxon>Lachnospiraceae incertae sedis</taxon>
        <taxon>Candidatus Limivivens</taxon>
    </lineage>
</organism>
<evidence type="ECO:0000256" key="1">
    <source>
        <dbReference type="ARBA" id="ARBA00004651"/>
    </source>
</evidence>
<proteinExistence type="predicted"/>
<feature type="transmembrane region" description="Helical" evidence="8">
    <location>
        <begin position="384"/>
        <end position="404"/>
    </location>
</feature>
<dbReference type="GO" id="GO:0009103">
    <property type="term" value="P:lipopolysaccharide biosynthetic process"/>
    <property type="evidence" value="ECO:0007669"/>
    <property type="project" value="UniProtKB-ARBA"/>
</dbReference>
<feature type="transmembrane region" description="Helical" evidence="8">
    <location>
        <begin position="416"/>
        <end position="436"/>
    </location>
</feature>
<evidence type="ECO:0000256" key="2">
    <source>
        <dbReference type="ARBA" id="ARBA00022475"/>
    </source>
</evidence>
<feature type="transmembrane region" description="Helical" evidence="8">
    <location>
        <begin position="448"/>
        <end position="474"/>
    </location>
</feature>
<evidence type="ECO:0000313" key="10">
    <source>
        <dbReference type="Proteomes" id="UP000823935"/>
    </source>
</evidence>
<dbReference type="Pfam" id="PF09913">
    <property type="entry name" value="DUF2142"/>
    <property type="match status" value="1"/>
</dbReference>
<keyword evidence="4" id="KW-0808">Transferase</keyword>
<dbReference type="EMBL" id="DVIQ01000044">
    <property type="protein sequence ID" value="HIS31573.1"/>
    <property type="molecule type" value="Genomic_DNA"/>
</dbReference>
<protein>
    <submittedName>
        <fullName evidence="9">DUF2142 domain-containing protein</fullName>
    </submittedName>
</protein>
<comment type="subcellular location">
    <subcellularLocation>
        <location evidence="1">Cell membrane</location>
        <topology evidence="1">Multi-pass membrane protein</topology>
    </subcellularLocation>
</comment>